<evidence type="ECO:0000259" key="7">
    <source>
        <dbReference type="PROSITE" id="PS50119"/>
    </source>
</evidence>
<dbReference type="SMART" id="SM00336">
    <property type="entry name" value="BBOX"/>
    <property type="match status" value="1"/>
</dbReference>
<dbReference type="CDD" id="cd13733">
    <property type="entry name" value="SPRY_PRY_C-I_1"/>
    <property type="match status" value="1"/>
</dbReference>
<protein>
    <submittedName>
        <fullName evidence="9">Uncharacterized protein</fullName>
    </submittedName>
</protein>
<dbReference type="Bgee" id="ENSLACG00000001217">
    <property type="expression patterns" value="Expressed in pelvic fin"/>
</dbReference>
<dbReference type="PROSITE" id="PS50119">
    <property type="entry name" value="ZF_BBOX"/>
    <property type="match status" value="1"/>
</dbReference>
<dbReference type="SUPFAM" id="SSF57845">
    <property type="entry name" value="B-box zinc-binding domain"/>
    <property type="match status" value="1"/>
</dbReference>
<dbReference type="SMART" id="SM00504">
    <property type="entry name" value="Ubox"/>
    <property type="match status" value="1"/>
</dbReference>
<evidence type="ECO:0000256" key="4">
    <source>
        <dbReference type="PROSITE-ProRule" id="PRU00024"/>
    </source>
</evidence>
<dbReference type="PANTHER" id="PTHR24103">
    <property type="entry name" value="E3 UBIQUITIN-PROTEIN LIGASE TRIM"/>
    <property type="match status" value="1"/>
</dbReference>
<dbReference type="InterPro" id="IPR003613">
    <property type="entry name" value="Ubox_domain"/>
</dbReference>
<dbReference type="HOGENOM" id="CLU_013137_0_3_1"/>
<dbReference type="InterPro" id="IPR000315">
    <property type="entry name" value="Znf_B-box"/>
</dbReference>
<dbReference type="Proteomes" id="UP000008672">
    <property type="component" value="Unassembled WGS sequence"/>
</dbReference>
<dbReference type="SUPFAM" id="SSF57850">
    <property type="entry name" value="RING/U-box"/>
    <property type="match status" value="1"/>
</dbReference>
<dbReference type="Gene3D" id="3.30.40.10">
    <property type="entry name" value="Zinc/RING finger domain, C3HC4 (zinc finger)"/>
    <property type="match status" value="1"/>
</dbReference>
<dbReference type="InterPro" id="IPR013083">
    <property type="entry name" value="Znf_RING/FYVE/PHD"/>
</dbReference>
<reference evidence="9" key="3">
    <citation type="submission" date="2025-09" db="UniProtKB">
        <authorList>
            <consortium name="Ensembl"/>
        </authorList>
    </citation>
    <scope>IDENTIFICATION</scope>
</reference>
<name>H2ZVD3_LATCH</name>
<dbReference type="EMBL" id="AFYH01251547">
    <property type="status" value="NOT_ANNOTATED_CDS"/>
    <property type="molecule type" value="Genomic_DNA"/>
</dbReference>
<evidence type="ECO:0000313" key="9">
    <source>
        <dbReference type="Ensembl" id="ENSLACP00000001354.1"/>
    </source>
</evidence>
<dbReference type="Pfam" id="PF00622">
    <property type="entry name" value="SPRY"/>
    <property type="match status" value="1"/>
</dbReference>
<keyword evidence="3" id="KW-0862">Zinc</keyword>
<dbReference type="Pfam" id="PF13445">
    <property type="entry name" value="zf-RING_UBOX"/>
    <property type="match status" value="1"/>
</dbReference>
<evidence type="ECO:0000259" key="6">
    <source>
        <dbReference type="PROSITE" id="PS50089"/>
    </source>
</evidence>
<dbReference type="GO" id="GO:0008270">
    <property type="term" value="F:zinc ion binding"/>
    <property type="evidence" value="ECO:0007669"/>
    <property type="project" value="UniProtKB-KW"/>
</dbReference>
<dbReference type="SMART" id="SM00449">
    <property type="entry name" value="SPRY"/>
    <property type="match status" value="1"/>
</dbReference>
<evidence type="ECO:0000256" key="3">
    <source>
        <dbReference type="ARBA" id="ARBA00022833"/>
    </source>
</evidence>
<dbReference type="EMBL" id="AFYH01251546">
    <property type="status" value="NOT_ANNOTATED_CDS"/>
    <property type="molecule type" value="Genomic_DNA"/>
</dbReference>
<dbReference type="InterPro" id="IPR013320">
    <property type="entry name" value="ConA-like_dom_sf"/>
</dbReference>
<dbReference type="PRINTS" id="PR01407">
    <property type="entry name" value="BUTYPHLNCDUF"/>
</dbReference>
<evidence type="ECO:0000256" key="5">
    <source>
        <dbReference type="SAM" id="Coils"/>
    </source>
</evidence>
<reference evidence="9" key="2">
    <citation type="submission" date="2025-08" db="UniProtKB">
        <authorList>
            <consortium name="Ensembl"/>
        </authorList>
    </citation>
    <scope>IDENTIFICATION</scope>
</reference>
<dbReference type="InterPro" id="IPR043136">
    <property type="entry name" value="B30.2/SPRY_sf"/>
</dbReference>
<keyword evidence="1" id="KW-0479">Metal-binding</keyword>
<dbReference type="PROSITE" id="PS50089">
    <property type="entry name" value="ZF_RING_2"/>
    <property type="match status" value="1"/>
</dbReference>
<reference evidence="10" key="1">
    <citation type="submission" date="2011-08" db="EMBL/GenBank/DDBJ databases">
        <title>The draft genome of Latimeria chalumnae.</title>
        <authorList>
            <person name="Di Palma F."/>
            <person name="Alfoldi J."/>
            <person name="Johnson J."/>
            <person name="Berlin A."/>
            <person name="Gnerre S."/>
            <person name="Jaffe D."/>
            <person name="MacCallum I."/>
            <person name="Young S."/>
            <person name="Walker B.J."/>
            <person name="Lander E."/>
            <person name="Lindblad-Toh K."/>
        </authorList>
    </citation>
    <scope>NUCLEOTIDE SEQUENCE [LARGE SCALE GENOMIC DNA]</scope>
    <source>
        <strain evidence="10">Wild caught</strain>
    </source>
</reference>
<dbReference type="Ensembl" id="ENSLACT00000001366.1">
    <property type="protein sequence ID" value="ENSLACP00000001354.1"/>
    <property type="gene ID" value="ENSLACG00000001217.1"/>
</dbReference>
<dbReference type="GO" id="GO:0004842">
    <property type="term" value="F:ubiquitin-protein transferase activity"/>
    <property type="evidence" value="ECO:0007669"/>
    <property type="project" value="InterPro"/>
</dbReference>
<feature type="coiled-coil region" evidence="5">
    <location>
        <begin position="224"/>
        <end position="258"/>
    </location>
</feature>
<keyword evidence="10" id="KW-1185">Reference proteome</keyword>
<dbReference type="PROSITE" id="PS00518">
    <property type="entry name" value="ZF_RING_1"/>
    <property type="match status" value="1"/>
</dbReference>
<dbReference type="Gene3D" id="3.30.160.60">
    <property type="entry name" value="Classic Zinc Finger"/>
    <property type="match status" value="1"/>
</dbReference>
<dbReference type="FunFam" id="2.60.120.920:FF:000004">
    <property type="entry name" value="Butyrophilin subfamily 1 member A1"/>
    <property type="match status" value="1"/>
</dbReference>
<dbReference type="InterPro" id="IPR017907">
    <property type="entry name" value="Znf_RING_CS"/>
</dbReference>
<dbReference type="OMA" id="CAMSESH"/>
<dbReference type="EMBL" id="AFYH01251545">
    <property type="status" value="NOT_ANNOTATED_CDS"/>
    <property type="molecule type" value="Genomic_DNA"/>
</dbReference>
<evidence type="ECO:0000256" key="1">
    <source>
        <dbReference type="ARBA" id="ARBA00022723"/>
    </source>
</evidence>
<feature type="domain" description="B box-type" evidence="7">
    <location>
        <begin position="99"/>
        <end position="140"/>
    </location>
</feature>
<dbReference type="EMBL" id="AFYH01251548">
    <property type="status" value="NOT_ANNOTATED_CDS"/>
    <property type="molecule type" value="Genomic_DNA"/>
</dbReference>
<dbReference type="GeneTree" id="ENSGT01030000234583"/>
<dbReference type="eggNOG" id="KOG2177">
    <property type="taxonomic scope" value="Eukaryota"/>
</dbReference>
<dbReference type="InterPro" id="IPR050143">
    <property type="entry name" value="TRIM/RBCC"/>
</dbReference>
<dbReference type="InterPro" id="IPR001870">
    <property type="entry name" value="B30.2/SPRY"/>
</dbReference>
<dbReference type="InterPro" id="IPR003877">
    <property type="entry name" value="SPRY_dom"/>
</dbReference>
<keyword evidence="2 4" id="KW-0863">Zinc-finger</keyword>
<keyword evidence="5" id="KW-0175">Coiled coil</keyword>
<accession>H2ZVD3</accession>
<dbReference type="AlphaFoldDB" id="H2ZVD3"/>
<dbReference type="Gene3D" id="2.60.120.920">
    <property type="match status" value="1"/>
</dbReference>
<dbReference type="InParanoid" id="H2ZVD3"/>
<proteinExistence type="predicted"/>
<dbReference type="Pfam" id="PF00643">
    <property type="entry name" value="zf-B_box"/>
    <property type="match status" value="1"/>
</dbReference>
<dbReference type="InterPro" id="IPR001841">
    <property type="entry name" value="Znf_RING"/>
</dbReference>
<feature type="domain" description="RING-type" evidence="6">
    <location>
        <begin position="20"/>
        <end position="61"/>
    </location>
</feature>
<evidence type="ECO:0000256" key="2">
    <source>
        <dbReference type="ARBA" id="ARBA00022771"/>
    </source>
</evidence>
<dbReference type="InterPro" id="IPR003879">
    <property type="entry name" value="Butyrophylin_SPRY"/>
</dbReference>
<feature type="domain" description="B30.2/SPRY" evidence="8">
    <location>
        <begin position="290"/>
        <end position="463"/>
    </location>
</feature>
<organism evidence="9 10">
    <name type="scientific">Latimeria chalumnae</name>
    <name type="common">Coelacanth</name>
    <dbReference type="NCBI Taxonomy" id="7897"/>
    <lineage>
        <taxon>Eukaryota</taxon>
        <taxon>Metazoa</taxon>
        <taxon>Chordata</taxon>
        <taxon>Craniata</taxon>
        <taxon>Vertebrata</taxon>
        <taxon>Euteleostomi</taxon>
        <taxon>Coelacanthiformes</taxon>
        <taxon>Coelacanthidae</taxon>
        <taxon>Latimeria</taxon>
    </lineage>
</organism>
<dbReference type="SMART" id="SM00184">
    <property type="entry name" value="RING"/>
    <property type="match status" value="1"/>
</dbReference>
<dbReference type="SUPFAM" id="SSF49899">
    <property type="entry name" value="Concanavalin A-like lectins/glucanases"/>
    <property type="match status" value="1"/>
</dbReference>
<dbReference type="GO" id="GO:0016567">
    <property type="term" value="P:protein ubiquitination"/>
    <property type="evidence" value="ECO:0007669"/>
    <property type="project" value="InterPro"/>
</dbReference>
<dbReference type="InterPro" id="IPR027370">
    <property type="entry name" value="Znf-RING_euk"/>
</dbReference>
<evidence type="ECO:0000259" key="8">
    <source>
        <dbReference type="PROSITE" id="PS50188"/>
    </source>
</evidence>
<evidence type="ECO:0000313" key="10">
    <source>
        <dbReference type="Proteomes" id="UP000008672"/>
    </source>
</evidence>
<sequence length="463" mass="54249">SEINTTMAAFMETVSSDLCCSICLDLYTDPVMLDCSHSFCRACISQIMWKTKGNLSCPHCRQVFFHTSLKPNLALANIVESFKAETSEQSRKRQKLEEKDEFYCEKHEEKLKLFCEEDQEMVCLVCAMSESHKSHNLLPIKEAFQIYKTHTHTEVNETFKFGSTAREARTEMTMKKTIFKKSIYEKTSYLKKQMREDFSKLHKFINKEEGDFKNKLERKEMEVLKQLEENGVKTAQQISRVEQSISEIQKRLNSQRQELLKVTRILFLLEFGAWTKSNWNTKQPTLKQGNTQTCPIPIRVKLVTTCRIRSTINPNRTHLNLIVSDQKTHVQWSNKWQKVHDNQEKFIWHSVALISEGFTSGKYYWEIEVGEHSCWCLGVVRGSAVRKKYIEASPANGFYCLNKLLGYWVYCPRWTCLPLTVEARKIRVCLDYEGGQVSFYNADNMSHIYTYTDTFTDKMYPYF</sequence>
<dbReference type="PROSITE" id="PS50188">
    <property type="entry name" value="B302_SPRY"/>
    <property type="match status" value="1"/>
</dbReference>